<feature type="region of interest" description="Disordered" evidence="1">
    <location>
        <begin position="1"/>
        <end position="21"/>
    </location>
</feature>
<accession>A0A8H3I3R1</accession>
<feature type="compositionally biased region" description="Basic and acidic residues" evidence="1">
    <location>
        <begin position="364"/>
        <end position="388"/>
    </location>
</feature>
<sequence length="388" mass="43369">MERDATDRNNPFYTDSERDTGRSESIRSRIDFARADFPKPWLINNQRVVAALEKRYEVEVAAIEQVVGRPLSSTELEGMAYWSCKEVQVRSRSLPLGFLGGAYRAYTTSNDFRFPFWKPGERFDPNVVRVFGTSVVQGQLARAFWHTGRYAAYSLLAGPIITGIFTSSWAVSVANTGRLRDPRTKPLFEAIVAKGQQAAQQLRQETMSNRNSRQPLPSSSATSFDPNSPTNNGYSEVFPPDNDSDRSQSSQDPSGFAPYEKSASTSSSASSYMPMSTNERRFSQENPETNSTYQPPKNDNESSSFFDNNYDDASPTASYPSPSSSEGSAWDKIRAGKSANPDMLPREQRANRTRQAESSVSTEVDSRSQAQKEFDASLERERQGKNFD</sequence>
<feature type="compositionally biased region" description="Polar residues" evidence="1">
    <location>
        <begin position="197"/>
        <end position="234"/>
    </location>
</feature>
<evidence type="ECO:0000313" key="2">
    <source>
        <dbReference type="EMBL" id="CAF9903458.1"/>
    </source>
</evidence>
<organism evidence="2 3">
    <name type="scientific">Gomphillus americanus</name>
    <dbReference type="NCBI Taxonomy" id="1940652"/>
    <lineage>
        <taxon>Eukaryota</taxon>
        <taxon>Fungi</taxon>
        <taxon>Dikarya</taxon>
        <taxon>Ascomycota</taxon>
        <taxon>Pezizomycotina</taxon>
        <taxon>Lecanoromycetes</taxon>
        <taxon>OSLEUM clade</taxon>
        <taxon>Ostropomycetidae</taxon>
        <taxon>Ostropales</taxon>
        <taxon>Graphidaceae</taxon>
        <taxon>Gomphilloideae</taxon>
        <taxon>Gomphillus</taxon>
    </lineage>
</organism>
<dbReference type="AlphaFoldDB" id="A0A8H3I3R1"/>
<proteinExistence type="predicted"/>
<name>A0A8H3I3R1_9LECA</name>
<feature type="compositionally biased region" description="Low complexity" evidence="1">
    <location>
        <begin position="262"/>
        <end position="277"/>
    </location>
</feature>
<reference evidence="2" key="1">
    <citation type="submission" date="2021-03" db="EMBL/GenBank/DDBJ databases">
        <authorList>
            <person name="Tagirdzhanova G."/>
        </authorList>
    </citation>
    <scope>NUCLEOTIDE SEQUENCE</scope>
</reference>
<feature type="region of interest" description="Disordered" evidence="1">
    <location>
        <begin position="196"/>
        <end position="388"/>
    </location>
</feature>
<dbReference type="OrthoDB" id="4204700at2759"/>
<comment type="caution">
    <text evidence="2">The sequence shown here is derived from an EMBL/GenBank/DDBJ whole genome shotgun (WGS) entry which is preliminary data.</text>
</comment>
<keyword evidence="3" id="KW-1185">Reference proteome</keyword>
<gene>
    <name evidence="2" type="ORF">GOMPHAMPRED_000274</name>
</gene>
<dbReference type="EMBL" id="CAJPDQ010000001">
    <property type="protein sequence ID" value="CAF9903458.1"/>
    <property type="molecule type" value="Genomic_DNA"/>
</dbReference>
<evidence type="ECO:0000313" key="3">
    <source>
        <dbReference type="Proteomes" id="UP000664169"/>
    </source>
</evidence>
<feature type="compositionally biased region" description="Polar residues" evidence="1">
    <location>
        <begin position="284"/>
        <end position="297"/>
    </location>
</feature>
<evidence type="ECO:0000256" key="1">
    <source>
        <dbReference type="SAM" id="MobiDB-lite"/>
    </source>
</evidence>
<feature type="compositionally biased region" description="Low complexity" evidence="1">
    <location>
        <begin position="301"/>
        <end position="328"/>
    </location>
</feature>
<protein>
    <submittedName>
        <fullName evidence="2">Uncharacterized protein</fullName>
    </submittedName>
</protein>
<dbReference type="Proteomes" id="UP000664169">
    <property type="component" value="Unassembled WGS sequence"/>
</dbReference>